<dbReference type="PANTHER" id="PTHR31225:SF93">
    <property type="entry name" value="ALPHA-HUMULENE_(-)-(E)-BETA-CARYOPHYLLENE SYNTHASE"/>
    <property type="match status" value="1"/>
</dbReference>
<dbReference type="Proteomes" id="UP001154282">
    <property type="component" value="Unassembled WGS sequence"/>
</dbReference>
<protein>
    <submittedName>
        <fullName evidence="7">Uncharacterized protein</fullName>
    </submittedName>
</protein>
<keyword evidence="2" id="KW-0479">Metal-binding</keyword>
<evidence type="ECO:0000256" key="4">
    <source>
        <dbReference type="ARBA" id="ARBA00023239"/>
    </source>
</evidence>
<dbReference type="Gene3D" id="1.10.600.10">
    <property type="entry name" value="Farnesyl Diphosphate Synthase"/>
    <property type="match status" value="1"/>
</dbReference>
<dbReference type="InterPro" id="IPR034741">
    <property type="entry name" value="Terpene_cyclase-like_1_C"/>
</dbReference>
<dbReference type="GO" id="GO:0010333">
    <property type="term" value="F:terpene synthase activity"/>
    <property type="evidence" value="ECO:0007669"/>
    <property type="project" value="InterPro"/>
</dbReference>
<evidence type="ECO:0000256" key="1">
    <source>
        <dbReference type="ARBA" id="ARBA00001946"/>
    </source>
</evidence>
<feature type="non-terminal residue" evidence="7">
    <location>
        <position position="1"/>
    </location>
</feature>
<dbReference type="SUPFAM" id="SSF48239">
    <property type="entry name" value="Terpenoid cyclases/Protein prenyltransferases"/>
    <property type="match status" value="1"/>
</dbReference>
<evidence type="ECO:0000313" key="8">
    <source>
        <dbReference type="Proteomes" id="UP001154282"/>
    </source>
</evidence>
<gene>
    <name evidence="7" type="ORF">LITE_LOCUS32592</name>
</gene>
<sequence>FEIIIIMSAVVGNQKAVSIDRDSASFPLTQWGDRFLDDEEHQQQGPLPVLESEYEVLKEEVRKMLTAEDDGKPSAIAEKLRVIDAVQRLGIGYHFEKEIEEALEKVHALGDELFVIHDHDDNATTDDLYNAALRFRLLRQQGLRVSPDGFRNLKDGEGNFKVWLASDEQGLLSLYEAAHVAIHGEGILDEALSFATKTLKSILPQLSPLFHKQVKFALGLPSWKCVPRSLTRNYIDFYSEDASHNHKLLRFAKLDFNLLQKLHRQELHEISEWWKSLKVTTNFPHARDRVVECYYWIYAVYFEPKYQLARVMCTKIISMLSLLDDTCDNFATFEEVKMLTEAIESFHVSALEALPETMKNLYRIIIDLYDEIEMELAKTGPTFAVDYAKEELKKICRAHLAEVQWRTKDHVPTLEEYKIDAYVTSGFPILCTSAFVGMGAEIATREAFEWVTNEPKMVRAASVISRIQNDIVSHKWERERSHAASAIECYMKEHGALEEEAVEFCWEEISRAWKDIAEECQKPTPLPVALTDRVLNFARSISVIYENGDGYTHSHLLKAHIASLFTDPIPL</sequence>
<dbReference type="PANTHER" id="PTHR31225">
    <property type="entry name" value="OS04G0344100 PROTEIN-RELATED"/>
    <property type="match status" value="1"/>
</dbReference>
<dbReference type="InterPro" id="IPR050148">
    <property type="entry name" value="Terpene_synthase-like"/>
</dbReference>
<dbReference type="CDD" id="cd00684">
    <property type="entry name" value="Terpene_cyclase_plant_C1"/>
    <property type="match status" value="1"/>
</dbReference>
<dbReference type="InterPro" id="IPR044814">
    <property type="entry name" value="Terpene_cyclase_plant_C1"/>
</dbReference>
<keyword evidence="4" id="KW-0456">Lyase</keyword>
<dbReference type="Gene3D" id="1.50.10.130">
    <property type="entry name" value="Terpene synthase, N-terminal domain"/>
    <property type="match status" value="1"/>
</dbReference>
<dbReference type="InterPro" id="IPR008930">
    <property type="entry name" value="Terpenoid_cyclase/PrenylTrfase"/>
</dbReference>
<evidence type="ECO:0000259" key="6">
    <source>
        <dbReference type="Pfam" id="PF03936"/>
    </source>
</evidence>
<evidence type="ECO:0000256" key="3">
    <source>
        <dbReference type="ARBA" id="ARBA00022842"/>
    </source>
</evidence>
<keyword evidence="3" id="KW-0460">Magnesium</keyword>
<organism evidence="7 8">
    <name type="scientific">Linum tenue</name>
    <dbReference type="NCBI Taxonomy" id="586396"/>
    <lineage>
        <taxon>Eukaryota</taxon>
        <taxon>Viridiplantae</taxon>
        <taxon>Streptophyta</taxon>
        <taxon>Embryophyta</taxon>
        <taxon>Tracheophyta</taxon>
        <taxon>Spermatophyta</taxon>
        <taxon>Magnoliopsida</taxon>
        <taxon>eudicotyledons</taxon>
        <taxon>Gunneridae</taxon>
        <taxon>Pentapetalae</taxon>
        <taxon>rosids</taxon>
        <taxon>fabids</taxon>
        <taxon>Malpighiales</taxon>
        <taxon>Linaceae</taxon>
        <taxon>Linum</taxon>
    </lineage>
</organism>
<feature type="domain" description="Terpene synthase metal-binding" evidence="6">
    <location>
        <begin position="275"/>
        <end position="515"/>
    </location>
</feature>
<accession>A0AAV0NBR3</accession>
<comment type="cofactor">
    <cofactor evidence="1">
        <name>Mg(2+)</name>
        <dbReference type="ChEBI" id="CHEBI:18420"/>
    </cofactor>
</comment>
<dbReference type="InterPro" id="IPR036965">
    <property type="entry name" value="Terpene_synth_N_sf"/>
</dbReference>
<dbReference type="GO" id="GO:0016102">
    <property type="term" value="P:diterpenoid biosynthetic process"/>
    <property type="evidence" value="ECO:0007669"/>
    <property type="project" value="InterPro"/>
</dbReference>
<dbReference type="InterPro" id="IPR005630">
    <property type="entry name" value="Terpene_synthase_metal-bd"/>
</dbReference>
<reference evidence="7" key="1">
    <citation type="submission" date="2022-08" db="EMBL/GenBank/DDBJ databases">
        <authorList>
            <person name="Gutierrez-Valencia J."/>
        </authorList>
    </citation>
    <scope>NUCLEOTIDE SEQUENCE</scope>
</reference>
<dbReference type="SFLD" id="SFLDS00005">
    <property type="entry name" value="Isoprenoid_Synthase_Type_I"/>
    <property type="match status" value="1"/>
</dbReference>
<name>A0AAV0NBR3_9ROSI</name>
<evidence type="ECO:0000259" key="5">
    <source>
        <dbReference type="Pfam" id="PF01397"/>
    </source>
</evidence>
<dbReference type="EMBL" id="CAMGYJ010000008">
    <property type="protein sequence ID" value="CAI0456007.1"/>
    <property type="molecule type" value="Genomic_DNA"/>
</dbReference>
<dbReference type="Pfam" id="PF01397">
    <property type="entry name" value="Terpene_synth"/>
    <property type="match status" value="1"/>
</dbReference>
<evidence type="ECO:0000256" key="2">
    <source>
        <dbReference type="ARBA" id="ARBA00022723"/>
    </source>
</evidence>
<dbReference type="GO" id="GO:0000287">
    <property type="term" value="F:magnesium ion binding"/>
    <property type="evidence" value="ECO:0007669"/>
    <property type="project" value="InterPro"/>
</dbReference>
<dbReference type="SUPFAM" id="SSF48576">
    <property type="entry name" value="Terpenoid synthases"/>
    <property type="match status" value="1"/>
</dbReference>
<dbReference type="AlphaFoldDB" id="A0AAV0NBR3"/>
<proteinExistence type="predicted"/>
<dbReference type="InterPro" id="IPR008949">
    <property type="entry name" value="Isoprenoid_synthase_dom_sf"/>
</dbReference>
<keyword evidence="8" id="KW-1185">Reference proteome</keyword>
<comment type="caution">
    <text evidence="7">The sequence shown here is derived from an EMBL/GenBank/DDBJ whole genome shotgun (WGS) entry which is preliminary data.</text>
</comment>
<evidence type="ECO:0000313" key="7">
    <source>
        <dbReference type="EMBL" id="CAI0456007.1"/>
    </source>
</evidence>
<dbReference type="InterPro" id="IPR001906">
    <property type="entry name" value="Terpene_synth_N"/>
</dbReference>
<dbReference type="SFLD" id="SFLDG01019">
    <property type="entry name" value="Terpene_Cyclase_Like_1_C_Termi"/>
    <property type="match status" value="1"/>
</dbReference>
<dbReference type="Pfam" id="PF03936">
    <property type="entry name" value="Terpene_synth_C"/>
    <property type="match status" value="1"/>
</dbReference>
<dbReference type="FunFam" id="1.10.600.10:FF:000007">
    <property type="entry name" value="Isoprene synthase, chloroplastic"/>
    <property type="match status" value="1"/>
</dbReference>
<feature type="domain" description="Terpene synthase N-terminal" evidence="5">
    <location>
        <begin position="30"/>
        <end position="218"/>
    </location>
</feature>
<dbReference type="GO" id="GO:0120251">
    <property type="term" value="P:hydrocarbon biosynthetic process"/>
    <property type="evidence" value="ECO:0007669"/>
    <property type="project" value="UniProtKB-ARBA"/>
</dbReference>